<evidence type="ECO:0000313" key="2">
    <source>
        <dbReference type="Proteomes" id="UP001431634"/>
    </source>
</evidence>
<proteinExistence type="predicted"/>
<dbReference type="Proteomes" id="UP001431634">
    <property type="component" value="Unassembled WGS sequence"/>
</dbReference>
<dbReference type="EMBL" id="JASBAO010000001">
    <property type="protein sequence ID" value="MDI2091207.1"/>
    <property type="molecule type" value="Genomic_DNA"/>
</dbReference>
<name>A0ABT6Q262_9PROT</name>
<reference evidence="1" key="1">
    <citation type="submission" date="2023-05" db="EMBL/GenBank/DDBJ databases">
        <title>Whole genome sequence of Commensalibacter sp.</title>
        <authorList>
            <person name="Charoenyingcharoen P."/>
            <person name="Yukphan P."/>
        </authorList>
    </citation>
    <scope>NUCLEOTIDE SEQUENCE</scope>
    <source>
        <strain evidence="1">TBRC 16381</strain>
    </source>
</reference>
<evidence type="ECO:0000313" key="1">
    <source>
        <dbReference type="EMBL" id="MDI2091207.1"/>
    </source>
</evidence>
<comment type="caution">
    <text evidence="1">The sequence shown here is derived from an EMBL/GenBank/DDBJ whole genome shotgun (WGS) entry which is preliminary data.</text>
</comment>
<keyword evidence="2" id="KW-1185">Reference proteome</keyword>
<gene>
    <name evidence="1" type="ORF">QJV27_07470</name>
</gene>
<dbReference type="RefSeq" id="WP_281448303.1">
    <property type="nucleotide sequence ID" value="NZ_JASBAO010000001.1"/>
</dbReference>
<sequence length="1029" mass="112747">MPRSQINAANGVAGLNANKQVTADINNNKVTTHDLQLDKNGNRLRFITNSPDTNNNMIDMFYNRDAGSKDGLGNILDANTFYFTNNMYGNNYRFNGTVKANGLNIAGHTITSPIPGGYEPIDPYNNDDKNSNLIFLSNSGYDWGNIKPNTLMIGGRTRNAVVGIKATCQNTGQGDQGGSCYQFTDMAGPQSFHRGGAGYTDGINMDMRTADNSPMDSIGGNTLIQNSDGSYAVKGNDYTPTKSVAAGETSFSVKGAFACGIGNGGSLSRCEMSGTSFINTTGEIVNVVKITAGKYDPKTDTTLVNLASGYKTKDPLTINSKLNIIYYASDGTAYAVEYKEDSNGLQYAAIYPALSEKEKNLTHARMAVWSNMANGMLNAEGGTNEDNSNVDVPNYYYGYADGFIDTILSQSNINAINKDTTKTSDEKNLAIRQNKLTKIYMRTYSYPGLSGDMYKWKTIRTALKQDPNIKSPGLNMNDQLDNQLAYACPSKNQLNNAIDLQSKLHIPNRPNCYDKENIPQVVKSEFLNNIRYTYNTNTHHYQKPTLFLGMIQKNFNLYTQQSYNKAPDSITREFDNEWDFPIYQDHDGQVSVRGLTMVFSGGGHPLATGSYMLRMAGFNHMPLGMKIDGIWPYGGKNIVTDAGFFLYKWAFLGAAPYLRNTNDTMSISGLGQAKTNQGSYQLMTYMSNDGNINNAKNNSLHLGLTKQNSLDPLQNLGGNQSPTCNDDGKCSVLGQVIFDPLGYAGGIALGLNHGENTKLGLIVDKNGNVTVNNQMIVDGKSVNDVINNALARSQINAANGVAGLNANKQVTADINNNKVVTHDLQLDKNGNRLRFITNSPDINNNMIDMFYNRDAGSKDGLGNILDANTFYFTNNMYGNNYRFNGTVKANSLNANSLNANIIQLNEHGKRLRFVTNSPDTNNNMIDMFYNRDAGNKDGLGNILDANTFYFTNNLYGNNYRFNGTIKADGMVTDNITVKTAISAPKIIGNLSTPSSSTASCIAGEFKDDTNYHYVCVAKDKWKRVALSDF</sequence>
<accession>A0ABT6Q262</accession>
<protein>
    <submittedName>
        <fullName evidence="1">Uncharacterized protein</fullName>
    </submittedName>
</protein>
<organism evidence="1 2">
    <name type="scientific">Commensalibacter oyaizuii</name>
    <dbReference type="NCBI Taxonomy" id="3043873"/>
    <lineage>
        <taxon>Bacteria</taxon>
        <taxon>Pseudomonadati</taxon>
        <taxon>Pseudomonadota</taxon>
        <taxon>Alphaproteobacteria</taxon>
        <taxon>Acetobacterales</taxon>
        <taxon>Acetobacteraceae</taxon>
    </lineage>
</organism>